<comment type="similarity">
    <text evidence="1">Belongs to the GMC oxidoreductase family.</text>
</comment>
<reference evidence="4" key="1">
    <citation type="journal article" date="2023" name="Mol. Phylogenet. Evol.">
        <title>Genome-scale phylogeny and comparative genomics of the fungal order Sordariales.</title>
        <authorList>
            <person name="Hensen N."/>
            <person name="Bonometti L."/>
            <person name="Westerberg I."/>
            <person name="Brannstrom I.O."/>
            <person name="Guillou S."/>
            <person name="Cros-Aarteil S."/>
            <person name="Calhoun S."/>
            <person name="Haridas S."/>
            <person name="Kuo A."/>
            <person name="Mondo S."/>
            <person name="Pangilinan J."/>
            <person name="Riley R."/>
            <person name="LaButti K."/>
            <person name="Andreopoulos B."/>
            <person name="Lipzen A."/>
            <person name="Chen C."/>
            <person name="Yan M."/>
            <person name="Daum C."/>
            <person name="Ng V."/>
            <person name="Clum A."/>
            <person name="Steindorff A."/>
            <person name="Ohm R.A."/>
            <person name="Martin F."/>
            <person name="Silar P."/>
            <person name="Natvig D.O."/>
            <person name="Lalanne C."/>
            <person name="Gautier V."/>
            <person name="Ament-Velasquez S.L."/>
            <person name="Kruys A."/>
            <person name="Hutchinson M.I."/>
            <person name="Powell A.J."/>
            <person name="Barry K."/>
            <person name="Miller A.N."/>
            <person name="Grigoriev I.V."/>
            <person name="Debuchy R."/>
            <person name="Gladieux P."/>
            <person name="Hiltunen Thoren M."/>
            <person name="Johannesson H."/>
        </authorList>
    </citation>
    <scope>NUCLEOTIDE SEQUENCE</scope>
    <source>
        <strain evidence="4">CBS 118394</strain>
    </source>
</reference>
<reference evidence="4" key="2">
    <citation type="submission" date="2023-06" db="EMBL/GenBank/DDBJ databases">
        <authorList>
            <consortium name="Lawrence Berkeley National Laboratory"/>
            <person name="Haridas S."/>
            <person name="Hensen N."/>
            <person name="Bonometti L."/>
            <person name="Westerberg I."/>
            <person name="Brannstrom I.O."/>
            <person name="Guillou S."/>
            <person name="Cros-Aarteil S."/>
            <person name="Calhoun S."/>
            <person name="Kuo A."/>
            <person name="Mondo S."/>
            <person name="Pangilinan J."/>
            <person name="Riley R."/>
            <person name="Labutti K."/>
            <person name="Andreopoulos B."/>
            <person name="Lipzen A."/>
            <person name="Chen C."/>
            <person name="Yanf M."/>
            <person name="Daum C."/>
            <person name="Ng V."/>
            <person name="Clum A."/>
            <person name="Steindorff A."/>
            <person name="Ohm R."/>
            <person name="Martin F."/>
            <person name="Silar P."/>
            <person name="Natvig D."/>
            <person name="Lalanne C."/>
            <person name="Gautier V."/>
            <person name="Ament-Velasquez S.L."/>
            <person name="Kruys A."/>
            <person name="Hutchinson M.I."/>
            <person name="Powell A.J."/>
            <person name="Barry K."/>
            <person name="Miller A.N."/>
            <person name="Grigoriev I.V."/>
            <person name="Debuchy R."/>
            <person name="Gladieux P."/>
            <person name="Thoren M.H."/>
            <person name="Johannesson H."/>
        </authorList>
    </citation>
    <scope>NUCLEOTIDE SEQUENCE</scope>
    <source>
        <strain evidence="4">CBS 118394</strain>
    </source>
</reference>
<dbReference type="PANTHER" id="PTHR11552">
    <property type="entry name" value="GLUCOSE-METHANOL-CHOLINE GMC OXIDOREDUCTASE"/>
    <property type="match status" value="1"/>
</dbReference>
<dbReference type="Gene3D" id="3.50.50.60">
    <property type="entry name" value="FAD/NAD(P)-binding domain"/>
    <property type="match status" value="1"/>
</dbReference>
<comment type="cofactor">
    <cofactor evidence="2">
        <name>FAD</name>
        <dbReference type="ChEBI" id="CHEBI:57692"/>
    </cofactor>
</comment>
<dbReference type="Proteomes" id="UP001283341">
    <property type="component" value="Unassembled WGS sequence"/>
</dbReference>
<evidence type="ECO:0000256" key="2">
    <source>
        <dbReference type="PIRSR" id="PIRSR000137-2"/>
    </source>
</evidence>
<dbReference type="SUPFAM" id="SSF51905">
    <property type="entry name" value="FAD/NAD(P)-binding domain"/>
    <property type="match status" value="1"/>
</dbReference>
<keyword evidence="2" id="KW-0285">Flavoprotein</keyword>
<dbReference type="PIRSF" id="PIRSF000137">
    <property type="entry name" value="Alcohol_oxidase"/>
    <property type="match status" value="1"/>
</dbReference>
<evidence type="ECO:0000256" key="1">
    <source>
        <dbReference type="ARBA" id="ARBA00010790"/>
    </source>
</evidence>
<proteinExistence type="inferred from homology"/>
<dbReference type="Pfam" id="PF05199">
    <property type="entry name" value="GMC_oxred_C"/>
    <property type="match status" value="1"/>
</dbReference>
<accession>A0AAE0HT90</accession>
<dbReference type="SUPFAM" id="SSF54373">
    <property type="entry name" value="FAD-linked reductases, C-terminal domain"/>
    <property type="match status" value="1"/>
</dbReference>
<dbReference type="Pfam" id="PF00732">
    <property type="entry name" value="GMC_oxred_N"/>
    <property type="match status" value="1"/>
</dbReference>
<feature type="binding site" evidence="2">
    <location>
        <position position="215"/>
    </location>
    <ligand>
        <name>FAD</name>
        <dbReference type="ChEBI" id="CHEBI:57692"/>
    </ligand>
</feature>
<dbReference type="EMBL" id="JAUEDM010000009">
    <property type="protein sequence ID" value="KAK3312192.1"/>
    <property type="molecule type" value="Genomic_DNA"/>
</dbReference>
<organism evidence="4 5">
    <name type="scientific">Apodospora peruviana</name>
    <dbReference type="NCBI Taxonomy" id="516989"/>
    <lineage>
        <taxon>Eukaryota</taxon>
        <taxon>Fungi</taxon>
        <taxon>Dikarya</taxon>
        <taxon>Ascomycota</taxon>
        <taxon>Pezizomycotina</taxon>
        <taxon>Sordariomycetes</taxon>
        <taxon>Sordariomycetidae</taxon>
        <taxon>Sordariales</taxon>
        <taxon>Lasiosphaeriaceae</taxon>
        <taxon>Apodospora</taxon>
    </lineage>
</organism>
<comment type="caution">
    <text evidence="4">The sequence shown here is derived from an EMBL/GenBank/DDBJ whole genome shotgun (WGS) entry which is preliminary data.</text>
</comment>
<dbReference type="InterPro" id="IPR036188">
    <property type="entry name" value="FAD/NAD-bd_sf"/>
</dbReference>
<dbReference type="AlphaFoldDB" id="A0AAE0HT90"/>
<feature type="domain" description="Glucose-methanol-choline oxidoreductase N-terminal" evidence="3">
    <location>
        <begin position="255"/>
        <end position="269"/>
    </location>
</feature>
<evidence type="ECO:0000313" key="4">
    <source>
        <dbReference type="EMBL" id="KAK3312192.1"/>
    </source>
</evidence>
<protein>
    <recommendedName>
        <fullName evidence="3">Glucose-methanol-choline oxidoreductase N-terminal domain-containing protein</fullName>
    </recommendedName>
</protein>
<sequence>MASTEFDFIIVGGGLSGLVLATRLTEDPDIKVLVIEAGNDLTSDPRVNVPAMWPQLQGTTSDWSFKTVPQKGMGGRMLEVPQGRMLGGSAALNGLNFVVSSKDNIDAWGADLGNGPGWNWEGLSKAFRKAYSLTTSGNIEKEGPVQVTIPEEDTKWPQVWRETFAGLEYDPTGNDDPFSGKNLGAVMRTRSFAGNAYFAQARSRSNLTLWTTTVVEKLVLEPSSTRVTATGVQYTKDSSETKTVNAGREVILTAGTFGSPKLLELSGIGEADLLKSLNIEPVIDNPHVGENLQNHPVCVLSFETDPANEEGFETLDKLTRQDPATLAAAMDAYSQKQRGPLSKTNCNAMAHVPLPGISTEEGKADLARLLNSTSTAAEKGKTPSAFAKKHEAFVHSILTNPRKASDGPDGRFAPPPSVSGDSGGHFTIGVMLSHPLSRGSCHLANTRGELAIDPNHLGHSLDVEILARHVQFLESVLVKSEPLASHIKTKRCAPRPEMGISDANEAKRFVRETAIGASHYTGTCSMMPRELGGVVDPALRVYGCGNLRVCDASIIPLMPRGNPMATVYGVAERAAEIIIAGL</sequence>
<dbReference type="PROSITE" id="PS00624">
    <property type="entry name" value="GMC_OXRED_2"/>
    <property type="match status" value="1"/>
</dbReference>
<keyword evidence="5" id="KW-1185">Reference proteome</keyword>
<keyword evidence="2" id="KW-0274">FAD</keyword>
<dbReference type="Gene3D" id="3.30.560.10">
    <property type="entry name" value="Glucose Oxidase, domain 3"/>
    <property type="match status" value="1"/>
</dbReference>
<evidence type="ECO:0000259" key="3">
    <source>
        <dbReference type="PROSITE" id="PS00624"/>
    </source>
</evidence>
<dbReference type="GO" id="GO:0050660">
    <property type="term" value="F:flavin adenine dinucleotide binding"/>
    <property type="evidence" value="ECO:0007669"/>
    <property type="project" value="InterPro"/>
</dbReference>
<name>A0AAE0HT90_9PEZI</name>
<dbReference type="PANTHER" id="PTHR11552:SF210">
    <property type="entry name" value="GLUCOSE-METHANOL-CHOLINE OXIDOREDUCTASE N-TERMINAL DOMAIN-CONTAINING PROTEIN-RELATED"/>
    <property type="match status" value="1"/>
</dbReference>
<gene>
    <name evidence="4" type="ORF">B0H66DRAFT_585005</name>
</gene>
<dbReference type="InterPro" id="IPR012132">
    <property type="entry name" value="GMC_OxRdtase"/>
</dbReference>
<dbReference type="GO" id="GO:0016614">
    <property type="term" value="F:oxidoreductase activity, acting on CH-OH group of donors"/>
    <property type="evidence" value="ECO:0007669"/>
    <property type="project" value="InterPro"/>
</dbReference>
<dbReference type="InterPro" id="IPR007867">
    <property type="entry name" value="GMC_OxRtase_C"/>
</dbReference>
<dbReference type="InterPro" id="IPR000172">
    <property type="entry name" value="GMC_OxRdtase_N"/>
</dbReference>
<evidence type="ECO:0000313" key="5">
    <source>
        <dbReference type="Proteomes" id="UP001283341"/>
    </source>
</evidence>